<proteinExistence type="predicted"/>
<organism evidence="2 3">
    <name type="scientific">Rhizopus stolonifer</name>
    <name type="common">Rhizopus nigricans</name>
    <dbReference type="NCBI Taxonomy" id="4846"/>
    <lineage>
        <taxon>Eukaryota</taxon>
        <taxon>Fungi</taxon>
        <taxon>Fungi incertae sedis</taxon>
        <taxon>Mucoromycota</taxon>
        <taxon>Mucoromycotina</taxon>
        <taxon>Mucoromycetes</taxon>
        <taxon>Mucorales</taxon>
        <taxon>Mucorineae</taxon>
        <taxon>Rhizopodaceae</taxon>
        <taxon>Rhizopus</taxon>
    </lineage>
</organism>
<feature type="chain" id="PRO_5016721916" evidence="1">
    <location>
        <begin position="19"/>
        <end position="523"/>
    </location>
</feature>
<comment type="caution">
    <text evidence="2">The sequence shown here is derived from an EMBL/GenBank/DDBJ whole genome shotgun (WGS) entry which is preliminary data.</text>
</comment>
<evidence type="ECO:0000313" key="2">
    <source>
        <dbReference type="EMBL" id="RCH86308.1"/>
    </source>
</evidence>
<dbReference type="OrthoDB" id="2387105at2759"/>
<reference evidence="2 3" key="1">
    <citation type="journal article" date="2018" name="G3 (Bethesda)">
        <title>Phylogenetic and Phylogenomic Definition of Rhizopus Species.</title>
        <authorList>
            <person name="Gryganskyi A.P."/>
            <person name="Golan J."/>
            <person name="Dolatabadi S."/>
            <person name="Mondo S."/>
            <person name="Robb S."/>
            <person name="Idnurm A."/>
            <person name="Muszewska A."/>
            <person name="Steczkiewicz K."/>
            <person name="Masonjones S."/>
            <person name="Liao H.L."/>
            <person name="Gajdeczka M.T."/>
            <person name="Anike F."/>
            <person name="Vuek A."/>
            <person name="Anishchenko I.M."/>
            <person name="Voigt K."/>
            <person name="de Hoog G.S."/>
            <person name="Smith M.E."/>
            <person name="Heitman J."/>
            <person name="Vilgalys R."/>
            <person name="Stajich J.E."/>
        </authorList>
    </citation>
    <scope>NUCLEOTIDE SEQUENCE [LARGE SCALE GENOMIC DNA]</scope>
    <source>
        <strain evidence="2 3">LSU 92-RS-03</strain>
    </source>
</reference>
<dbReference type="Gene3D" id="2.60.40.10">
    <property type="entry name" value="Immunoglobulins"/>
    <property type="match status" value="1"/>
</dbReference>
<dbReference type="STRING" id="4846.A0A367J8P4"/>
<keyword evidence="3" id="KW-1185">Reference proteome</keyword>
<protein>
    <submittedName>
        <fullName evidence="2">Uncharacterized protein</fullName>
    </submittedName>
</protein>
<dbReference type="Pfam" id="PF08757">
    <property type="entry name" value="CotH"/>
    <property type="match status" value="1"/>
</dbReference>
<dbReference type="InterPro" id="IPR013783">
    <property type="entry name" value="Ig-like_fold"/>
</dbReference>
<keyword evidence="1" id="KW-0732">Signal</keyword>
<evidence type="ECO:0000313" key="3">
    <source>
        <dbReference type="Proteomes" id="UP000253551"/>
    </source>
</evidence>
<dbReference type="PANTHER" id="PTHR40050:SF1">
    <property type="entry name" value="INNER SPORE COAT PROTEIN H"/>
    <property type="match status" value="1"/>
</dbReference>
<feature type="signal peptide" evidence="1">
    <location>
        <begin position="1"/>
        <end position="18"/>
    </location>
</feature>
<sequence length="523" mass="58947">MKFSLFAVSAGLLSLAQAATVEFKIVAPGAKSVQVSVNGQLTQLNAPYANVPFYNGTAEIGASTSYNYVVDGNAETFTRSLSSNITATFNDFFDRPITVANIPAFPRPLDNGKQWNRADQNPDLFDSNYMPTIFAHGDQSSLDNLVENVPKENVTVDLTFVGRDYVQQFTNVSLGISGAGKKHNPAKQSWRMYLSEGDYINNRNIFKIRHMEEDPTQMREKLYADVLRAMGTYANQANMVRFFINGEGFGTFNMLEDVDRYSYIRANFYAGNPPAQMGPVYDGGTGASFKYSENMDDYAAFEATKGSPETYEAIAPLAKAFHDTDVKDNNAIQEFEKMFDIDQFLRFMVMEYLTGSWDAYWMMQSNDGAYKDYANNNTWYYLGQDYDATFGVNLAEDVMNLSYKDYPAKYPDAVLINGFLQNDDLRTRFETYLVDTVKSLFNNNTLGNHIMAYREYIAPDLKWDRSIKQRSPGMVFGWSYEQTYDGLFTEVVAPGAESGAAYGLTQWIAMKAAVVAKEFNFTL</sequence>
<dbReference type="EMBL" id="PJQM01003964">
    <property type="protein sequence ID" value="RCH86308.1"/>
    <property type="molecule type" value="Genomic_DNA"/>
</dbReference>
<gene>
    <name evidence="2" type="ORF">CU098_007082</name>
</gene>
<name>A0A367J8P4_RHIST</name>
<accession>A0A367J8P4</accession>
<dbReference type="PANTHER" id="PTHR40050">
    <property type="entry name" value="INNER SPORE COAT PROTEIN H"/>
    <property type="match status" value="1"/>
</dbReference>
<evidence type="ECO:0000256" key="1">
    <source>
        <dbReference type="SAM" id="SignalP"/>
    </source>
</evidence>
<dbReference type="InterPro" id="IPR014867">
    <property type="entry name" value="Spore_coat_CotH_CotH2/3/7"/>
</dbReference>
<dbReference type="Proteomes" id="UP000253551">
    <property type="component" value="Unassembled WGS sequence"/>
</dbReference>
<dbReference type="AlphaFoldDB" id="A0A367J8P4"/>